<name>A0ABS5TAL2_9ACTN</name>
<evidence type="ECO:0000256" key="1">
    <source>
        <dbReference type="ARBA" id="ARBA00010164"/>
    </source>
</evidence>
<accession>A0ABS5TAL2</accession>
<evidence type="ECO:0000256" key="2">
    <source>
        <dbReference type="ARBA" id="ARBA00022679"/>
    </source>
</evidence>
<evidence type="ECO:0000259" key="4">
    <source>
        <dbReference type="Pfam" id="PF07804"/>
    </source>
</evidence>
<dbReference type="InterPro" id="IPR012893">
    <property type="entry name" value="HipA-like_C"/>
</dbReference>
<dbReference type="Gene3D" id="1.10.1070.20">
    <property type="match status" value="1"/>
</dbReference>
<sequence>MSLVEVADVHAVISHRYDRNQDDAGRWYRVHQEDLCQALAVHPSQKYQNDGGPGVAAVGRLIRQLQLDDRTVSAERFFKGLALNALIGGTDAHAKNYSLILIGNRAQIGPLYDVASAACYPQYERLDSAMKIGEHWRFLDVGISDWKRAAKQIGVPGEQGVAWVEELRRELPGALERAAASLPADVQAEANVMAERIAEHVNGTWRPDQTVTRPVSPGPGH</sequence>
<dbReference type="Pfam" id="PF07804">
    <property type="entry name" value="HipA_C"/>
    <property type="match status" value="1"/>
</dbReference>
<reference evidence="5 6" key="1">
    <citation type="submission" date="2021-05" db="EMBL/GenBank/DDBJ databases">
        <title>Kineosporia and Streptomyces sp. nov. two new marine actinobacteria isolated from Coral.</title>
        <authorList>
            <person name="Buangrab K."/>
            <person name="Sutthacheep M."/>
            <person name="Yeemin T."/>
            <person name="Harunari E."/>
            <person name="Igarashi Y."/>
            <person name="Kanchanasin P."/>
            <person name="Tanasupawat S."/>
            <person name="Phongsopitanun W."/>
        </authorList>
    </citation>
    <scope>NUCLEOTIDE SEQUENCE [LARGE SCALE GENOMIC DNA]</scope>
    <source>
        <strain evidence="5 6">J2-2</strain>
    </source>
</reference>
<evidence type="ECO:0000313" key="6">
    <source>
        <dbReference type="Proteomes" id="UP001197247"/>
    </source>
</evidence>
<organism evidence="5 6">
    <name type="scientific">Kineosporia corallincola</name>
    <dbReference type="NCBI Taxonomy" id="2835133"/>
    <lineage>
        <taxon>Bacteria</taxon>
        <taxon>Bacillati</taxon>
        <taxon>Actinomycetota</taxon>
        <taxon>Actinomycetes</taxon>
        <taxon>Kineosporiales</taxon>
        <taxon>Kineosporiaceae</taxon>
        <taxon>Kineosporia</taxon>
    </lineage>
</organism>
<keyword evidence="3" id="KW-0418">Kinase</keyword>
<gene>
    <name evidence="5" type="ORF">KIH74_04195</name>
</gene>
<evidence type="ECO:0000313" key="5">
    <source>
        <dbReference type="EMBL" id="MBT0768109.1"/>
    </source>
</evidence>
<keyword evidence="2" id="KW-0808">Transferase</keyword>
<protein>
    <submittedName>
        <fullName evidence="5">HipA domain-containing protein</fullName>
    </submittedName>
</protein>
<dbReference type="InterPro" id="IPR052028">
    <property type="entry name" value="HipA_Ser/Thr_kinase"/>
</dbReference>
<dbReference type="EMBL" id="JAHBAY010000001">
    <property type="protein sequence ID" value="MBT0768109.1"/>
    <property type="molecule type" value="Genomic_DNA"/>
</dbReference>
<comment type="caution">
    <text evidence="5">The sequence shown here is derived from an EMBL/GenBank/DDBJ whole genome shotgun (WGS) entry which is preliminary data.</text>
</comment>
<dbReference type="PANTHER" id="PTHR37419:SF1">
    <property type="entry name" value="SERINE_THREONINE-PROTEIN KINASE TOXIN HIPA"/>
    <property type="match status" value="1"/>
</dbReference>
<dbReference type="Proteomes" id="UP001197247">
    <property type="component" value="Unassembled WGS sequence"/>
</dbReference>
<keyword evidence="6" id="KW-1185">Reference proteome</keyword>
<comment type="similarity">
    <text evidence="1">Belongs to the HipA Ser/Thr kinase family.</text>
</comment>
<proteinExistence type="inferred from homology"/>
<dbReference type="PANTHER" id="PTHR37419">
    <property type="entry name" value="SERINE/THREONINE-PROTEIN KINASE TOXIN HIPA"/>
    <property type="match status" value="1"/>
</dbReference>
<feature type="domain" description="HipA-like C-terminal" evidence="4">
    <location>
        <begin position="3"/>
        <end position="171"/>
    </location>
</feature>
<evidence type="ECO:0000256" key="3">
    <source>
        <dbReference type="ARBA" id="ARBA00022777"/>
    </source>
</evidence>